<reference evidence="2 3" key="1">
    <citation type="submission" date="2014-06" db="EMBL/GenBank/DDBJ databases">
        <title>Evolutionary Origins and Diversification of the Mycorrhizal Mutualists.</title>
        <authorList>
            <consortium name="DOE Joint Genome Institute"/>
            <consortium name="Mycorrhizal Genomics Consortium"/>
            <person name="Kohler A."/>
            <person name="Kuo A."/>
            <person name="Nagy L.G."/>
            <person name="Floudas D."/>
            <person name="Copeland A."/>
            <person name="Barry K.W."/>
            <person name="Cichocki N."/>
            <person name="Veneault-Fourrey C."/>
            <person name="LaButti K."/>
            <person name="Lindquist E.A."/>
            <person name="Lipzen A."/>
            <person name="Lundell T."/>
            <person name="Morin E."/>
            <person name="Murat C."/>
            <person name="Riley R."/>
            <person name="Ohm R."/>
            <person name="Sun H."/>
            <person name="Tunlid A."/>
            <person name="Henrissat B."/>
            <person name="Grigoriev I.V."/>
            <person name="Hibbett D.S."/>
            <person name="Martin F."/>
        </authorList>
    </citation>
    <scope>NUCLEOTIDE SEQUENCE [LARGE SCALE GENOMIC DNA]</scope>
    <source>
        <strain evidence="2 3">SS14</strain>
    </source>
</reference>
<dbReference type="HOGENOM" id="CLU_389876_0_0_1"/>
<sequence>MALFAADLITVQFRVFLFPCLPNPNKIDAGNILQSLIQKKALAMLSSKTSASDASVSHGGPTKRKQNLQTVSDNDDSDIEEIALPPPKKAKSKDAAIGKCVEMEKMNDDSFLQDLDGHEDIRDDTTTESRTQDVNHFFITMSMHCNHKWVEELSAPAVGEDEPIPGLTAGELMDPSPSSVDPQQSSEVFMQEHPGDLSMRAHGSQTVPVKVQSPIGTASAASTSAPSQHQSRVAKASGTATPGQDSPRGIISGSDSGHNLSGAPDESDHAPLMQVVRKMRTVTLQLKLENSEIVLLEAMEATELLNTVFNQIRTSMNRMSPTMKDIFLVPKRKSSEKTIEPGNNWARDKAAAKAATERIVMQGATSVPITGTQQEERMRLVQSCREWESDENSPSPRRLNIHKNIHSTALSEQSEDSQQCGRDAHTAYACSTCDERVTNQSRTRQTHDIRVTEDTHANFQESVQRRHRRDTSPINTWWELGIPESIEHSWHSIKETQSIDMNALREEIKETISAAIKEKLHSDADSVTTVSHSMTALDANAQYWSDLSNKVVHRSHRALELQLKMAEEKVNTLLYEEAPEEALLEAAREVHHILTKQLSQKSCIVITKGFLEHIALLHTWLANLPVGVDEEKFWSYADQKLKQYEKDLTPSAYAEKLRGILAFDTQKYPREPEEEHIPTVIVTDSQIPASQKTCMDKAKAKVRSGQHA</sequence>
<feature type="compositionally biased region" description="Low complexity" evidence="1">
    <location>
        <begin position="174"/>
        <end position="185"/>
    </location>
</feature>
<evidence type="ECO:0000313" key="3">
    <source>
        <dbReference type="Proteomes" id="UP000054279"/>
    </source>
</evidence>
<feature type="region of interest" description="Disordered" evidence="1">
    <location>
        <begin position="51"/>
        <end position="76"/>
    </location>
</feature>
<name>A0A0C9T6K8_SPHS4</name>
<dbReference type="EMBL" id="KN837476">
    <property type="protein sequence ID" value="KIJ24568.1"/>
    <property type="molecule type" value="Genomic_DNA"/>
</dbReference>
<protein>
    <submittedName>
        <fullName evidence="2">Uncharacterized protein</fullName>
    </submittedName>
</protein>
<keyword evidence="3" id="KW-1185">Reference proteome</keyword>
<feature type="region of interest" description="Disordered" evidence="1">
    <location>
        <begin position="216"/>
        <end position="269"/>
    </location>
</feature>
<evidence type="ECO:0000256" key="1">
    <source>
        <dbReference type="SAM" id="MobiDB-lite"/>
    </source>
</evidence>
<dbReference type="AlphaFoldDB" id="A0A0C9T6K8"/>
<organism evidence="2 3">
    <name type="scientific">Sphaerobolus stellatus (strain SS14)</name>
    <dbReference type="NCBI Taxonomy" id="990650"/>
    <lineage>
        <taxon>Eukaryota</taxon>
        <taxon>Fungi</taxon>
        <taxon>Dikarya</taxon>
        <taxon>Basidiomycota</taxon>
        <taxon>Agaricomycotina</taxon>
        <taxon>Agaricomycetes</taxon>
        <taxon>Phallomycetidae</taxon>
        <taxon>Geastrales</taxon>
        <taxon>Sphaerobolaceae</taxon>
        <taxon>Sphaerobolus</taxon>
    </lineage>
</organism>
<proteinExistence type="predicted"/>
<feature type="compositionally biased region" description="Low complexity" evidence="1">
    <location>
        <begin position="217"/>
        <end position="227"/>
    </location>
</feature>
<accession>A0A0C9T6K8</accession>
<evidence type="ECO:0000313" key="2">
    <source>
        <dbReference type="EMBL" id="KIJ24568.1"/>
    </source>
</evidence>
<gene>
    <name evidence="2" type="ORF">M422DRAFT_274610</name>
</gene>
<feature type="region of interest" description="Disordered" evidence="1">
    <location>
        <begin position="159"/>
        <end position="185"/>
    </location>
</feature>
<dbReference type="Proteomes" id="UP000054279">
    <property type="component" value="Unassembled WGS sequence"/>
</dbReference>